<gene>
    <name evidence="1" type="ORF">DI626_02780</name>
</gene>
<dbReference type="AlphaFoldDB" id="A0A2W5A084"/>
<evidence type="ECO:0000313" key="2">
    <source>
        <dbReference type="Proteomes" id="UP000249557"/>
    </source>
</evidence>
<dbReference type="EMBL" id="QFNK01000033">
    <property type="protein sequence ID" value="PZO87984.1"/>
    <property type="molecule type" value="Genomic_DNA"/>
</dbReference>
<reference evidence="1 2" key="1">
    <citation type="submission" date="2017-08" db="EMBL/GenBank/DDBJ databases">
        <title>Infants hospitalized years apart are colonized by the same room-sourced microbial strains.</title>
        <authorList>
            <person name="Brooks B."/>
            <person name="Olm M.R."/>
            <person name="Firek B.A."/>
            <person name="Baker R."/>
            <person name="Thomas B.C."/>
            <person name="Morowitz M.J."/>
            <person name="Banfield J.F."/>
        </authorList>
    </citation>
    <scope>NUCLEOTIDE SEQUENCE [LARGE SCALE GENOMIC DNA]</scope>
    <source>
        <strain evidence="1">S2_018_000_R2_104</strain>
    </source>
</reference>
<sequence>MSAINFLELVDGAPFPMTKAELVSWCEDQGASEEALDVIQALPEAPIESLPMFNRVIGRVDMLPGGRMNLFSSNEKI</sequence>
<accession>A0A2W5A084</accession>
<proteinExistence type="predicted"/>
<evidence type="ECO:0008006" key="3">
    <source>
        <dbReference type="Google" id="ProtNLM"/>
    </source>
</evidence>
<name>A0A2W5A084_9BACT</name>
<dbReference type="Pfam" id="PF11387">
    <property type="entry name" value="DUF2795"/>
    <property type="match status" value="1"/>
</dbReference>
<protein>
    <recommendedName>
        <fullName evidence="3">DUF2795 domain-containing protein</fullName>
    </recommendedName>
</protein>
<comment type="caution">
    <text evidence="1">The sequence shown here is derived from an EMBL/GenBank/DDBJ whole genome shotgun (WGS) entry which is preliminary data.</text>
</comment>
<evidence type="ECO:0000313" key="1">
    <source>
        <dbReference type="EMBL" id="PZO87984.1"/>
    </source>
</evidence>
<dbReference type="InterPro" id="IPR021527">
    <property type="entry name" value="DUF2795"/>
</dbReference>
<organism evidence="1 2">
    <name type="scientific">Micavibrio aeruginosavorus</name>
    <dbReference type="NCBI Taxonomy" id="349221"/>
    <lineage>
        <taxon>Bacteria</taxon>
        <taxon>Pseudomonadati</taxon>
        <taxon>Bdellovibrionota</taxon>
        <taxon>Bdellovibrionia</taxon>
        <taxon>Bdellovibrionales</taxon>
        <taxon>Pseudobdellovibrionaceae</taxon>
        <taxon>Micavibrio</taxon>
    </lineage>
</organism>
<dbReference type="Proteomes" id="UP000249557">
    <property type="component" value="Unassembled WGS sequence"/>
</dbReference>